<dbReference type="OrthoDB" id="3296412at2"/>
<evidence type="ECO:0008006" key="5">
    <source>
        <dbReference type="Google" id="ProtNLM"/>
    </source>
</evidence>
<feature type="transmembrane region" description="Helical" evidence="2">
    <location>
        <begin position="223"/>
        <end position="247"/>
    </location>
</feature>
<dbReference type="Proteomes" id="UP000198362">
    <property type="component" value="Unassembled WGS sequence"/>
</dbReference>
<keyword evidence="2" id="KW-0472">Membrane</keyword>
<gene>
    <name evidence="3" type="ORF">SAMN05421812_12725</name>
</gene>
<feature type="transmembrane region" description="Helical" evidence="2">
    <location>
        <begin position="63"/>
        <end position="87"/>
    </location>
</feature>
<feature type="transmembrane region" description="Helical" evidence="2">
    <location>
        <begin position="161"/>
        <end position="178"/>
    </location>
</feature>
<keyword evidence="4" id="KW-1185">Reference proteome</keyword>
<feature type="transmembrane region" description="Helical" evidence="2">
    <location>
        <begin position="107"/>
        <end position="140"/>
    </location>
</feature>
<dbReference type="AlphaFoldDB" id="A0A239PFD3"/>
<sequence>MYPDPSYPGQQPGDPAAGGVPTGGYLPPPQFGPQQPADPLISPDYSGWWNRGVAIAKAGWRPLAGLQVVGVVLALLVQAPVAVFIALASDDLENSFTTTDASGNPDLTPFIVVMSLTVGAALLAVLLTTVVTLASVYIGVSIAVGVPPRLGDAVRMAVRRVFPLIGWQLLAIPIYLVAVCLCVLPIFYVVAVFAVLPVVVAVERTNAISRCFTLFHRDFGAAAGRIATILGITFGVGVVGALIGGGIEAATGVSVNGNAGIIAGSIVSTLLTSVISGAVAVLLAPLTLTAYADLRARVEPTNAMTIAQQLGILPPDSPWSSYPTGTPEPPTVPA</sequence>
<feature type="region of interest" description="Disordered" evidence="1">
    <location>
        <begin position="1"/>
        <end position="37"/>
    </location>
</feature>
<feature type="transmembrane region" description="Helical" evidence="2">
    <location>
        <begin position="184"/>
        <end position="202"/>
    </location>
</feature>
<organism evidence="3 4">
    <name type="scientific">Asanoa hainanensis</name>
    <dbReference type="NCBI Taxonomy" id="560556"/>
    <lineage>
        <taxon>Bacteria</taxon>
        <taxon>Bacillati</taxon>
        <taxon>Actinomycetota</taxon>
        <taxon>Actinomycetes</taxon>
        <taxon>Micromonosporales</taxon>
        <taxon>Micromonosporaceae</taxon>
        <taxon>Asanoa</taxon>
    </lineage>
</organism>
<accession>A0A239PFD3</accession>
<keyword evidence="2" id="KW-1133">Transmembrane helix</keyword>
<reference evidence="3 4" key="1">
    <citation type="submission" date="2017-06" db="EMBL/GenBank/DDBJ databases">
        <authorList>
            <person name="Kim H.J."/>
            <person name="Triplett B.A."/>
        </authorList>
    </citation>
    <scope>NUCLEOTIDE SEQUENCE [LARGE SCALE GENOMIC DNA]</scope>
    <source>
        <strain evidence="3 4">CGMCC 4.5593</strain>
    </source>
</reference>
<protein>
    <recommendedName>
        <fullName evidence="5">Membrane domain of glycerophosphoryl diester phosphodiesterase</fullName>
    </recommendedName>
</protein>
<name>A0A239PFD3_9ACTN</name>
<dbReference type="RefSeq" id="WP_089255486.1">
    <property type="nucleotide sequence ID" value="NZ_FZPH01000027.1"/>
</dbReference>
<dbReference type="EMBL" id="FZPH01000027">
    <property type="protein sequence ID" value="SNT65817.1"/>
    <property type="molecule type" value="Genomic_DNA"/>
</dbReference>
<evidence type="ECO:0000313" key="3">
    <source>
        <dbReference type="EMBL" id="SNT65817.1"/>
    </source>
</evidence>
<evidence type="ECO:0000256" key="1">
    <source>
        <dbReference type="SAM" id="MobiDB-lite"/>
    </source>
</evidence>
<keyword evidence="2" id="KW-0812">Transmembrane</keyword>
<feature type="transmembrane region" description="Helical" evidence="2">
    <location>
        <begin position="259"/>
        <end position="288"/>
    </location>
</feature>
<proteinExistence type="predicted"/>
<feature type="compositionally biased region" description="Low complexity" evidence="1">
    <location>
        <begin position="8"/>
        <end position="19"/>
    </location>
</feature>
<evidence type="ECO:0000256" key="2">
    <source>
        <dbReference type="SAM" id="Phobius"/>
    </source>
</evidence>
<evidence type="ECO:0000313" key="4">
    <source>
        <dbReference type="Proteomes" id="UP000198362"/>
    </source>
</evidence>